<dbReference type="Proteomes" id="UP000786811">
    <property type="component" value="Unassembled WGS sequence"/>
</dbReference>
<name>A0A8J2HAU1_COTCN</name>
<dbReference type="InterPro" id="IPR018305">
    <property type="entry name" value="Ribosomal_m50"/>
</dbReference>
<sequence length="251" mass="28228">MAALIRHGSLISPHSAKNSLLSLIKAPVRHDVVRCKANRAKQKQKQSTIKGKWEWSEKSLSTRGASIIGFTGVYFQICRTDVLTCSNSDCENLGHFEVPPPPNSSPFLRPLKPYEPPADASEKLDKICKAEGLSENDSTEIKDLNLRFKLFSACANEFKCHIPNSVMFTIRTIGDLRNFYHTPINTTLPLEATKDLELPPNLHIQYEYNRFNPETDTKFGGKTAFPKSSTLVTGLKYKKKYPSLILDSPWS</sequence>
<reference evidence="8" key="1">
    <citation type="submission" date="2021-04" db="EMBL/GenBank/DDBJ databases">
        <authorList>
            <person name="Chebbi M.A.C M."/>
        </authorList>
    </citation>
    <scope>NUCLEOTIDE SEQUENCE</scope>
</reference>
<organism evidence="8 9">
    <name type="scientific">Cotesia congregata</name>
    <name type="common">Parasitoid wasp</name>
    <name type="synonym">Apanteles congregatus</name>
    <dbReference type="NCBI Taxonomy" id="51543"/>
    <lineage>
        <taxon>Eukaryota</taxon>
        <taxon>Metazoa</taxon>
        <taxon>Ecdysozoa</taxon>
        <taxon>Arthropoda</taxon>
        <taxon>Hexapoda</taxon>
        <taxon>Insecta</taxon>
        <taxon>Pterygota</taxon>
        <taxon>Neoptera</taxon>
        <taxon>Endopterygota</taxon>
        <taxon>Hymenoptera</taxon>
        <taxon>Apocrita</taxon>
        <taxon>Ichneumonoidea</taxon>
        <taxon>Braconidae</taxon>
        <taxon>Microgastrinae</taxon>
        <taxon>Cotesia</taxon>
    </lineage>
</organism>
<comment type="caution">
    <text evidence="8">The sequence shown here is derived from an EMBL/GenBank/DDBJ whole genome shotgun (WGS) entry which is preliminary data.</text>
</comment>
<evidence type="ECO:0000256" key="3">
    <source>
        <dbReference type="ARBA" id="ARBA00022980"/>
    </source>
</evidence>
<proteinExistence type="inferred from homology"/>
<evidence type="ECO:0000256" key="4">
    <source>
        <dbReference type="ARBA" id="ARBA00023128"/>
    </source>
</evidence>
<evidence type="ECO:0000256" key="5">
    <source>
        <dbReference type="ARBA" id="ARBA00023274"/>
    </source>
</evidence>
<comment type="similarity">
    <text evidence="2">Belongs to the mitochondrion-specific ribosomal protein mL50 family.</text>
</comment>
<dbReference type="PANTHER" id="PTHR31542:SF1">
    <property type="entry name" value="LARGE RIBOSOMAL SUBUNIT PROTEIN ML50"/>
    <property type="match status" value="1"/>
</dbReference>
<dbReference type="OrthoDB" id="9939609at2759"/>
<dbReference type="EMBL" id="CAJNRD030001119">
    <property type="protein sequence ID" value="CAG5089791.1"/>
    <property type="molecule type" value="Genomic_DNA"/>
</dbReference>
<evidence type="ECO:0000256" key="2">
    <source>
        <dbReference type="ARBA" id="ARBA00008860"/>
    </source>
</evidence>
<accession>A0A8J2HAU1</accession>
<dbReference type="AlphaFoldDB" id="A0A8J2HAU1"/>
<evidence type="ECO:0000313" key="9">
    <source>
        <dbReference type="Proteomes" id="UP000786811"/>
    </source>
</evidence>
<keyword evidence="4" id="KW-0496">Mitochondrion</keyword>
<keyword evidence="5" id="KW-0687">Ribonucleoprotein</keyword>
<gene>
    <name evidence="8" type="ORF">HICCMSTLAB_LOCUS5377</name>
</gene>
<comment type="subcellular location">
    <subcellularLocation>
        <location evidence="1">Mitochondrion</location>
    </subcellularLocation>
</comment>
<keyword evidence="3" id="KW-0689">Ribosomal protein</keyword>
<evidence type="ECO:0000313" key="8">
    <source>
        <dbReference type="EMBL" id="CAG5089791.1"/>
    </source>
</evidence>
<dbReference type="PANTHER" id="PTHR31542">
    <property type="entry name" value="39A RIBOSOMAL PROTEIN L50, MITOCHONDRIAL"/>
    <property type="match status" value="1"/>
</dbReference>
<evidence type="ECO:0000256" key="1">
    <source>
        <dbReference type="ARBA" id="ARBA00004173"/>
    </source>
</evidence>
<protein>
    <recommendedName>
        <fullName evidence="6">Large ribosomal subunit protein mL50</fullName>
    </recommendedName>
    <alternativeName>
        <fullName evidence="7">39S ribosomal protein L50, mitochondrial</fullName>
    </alternativeName>
</protein>
<evidence type="ECO:0000256" key="6">
    <source>
        <dbReference type="ARBA" id="ARBA00035183"/>
    </source>
</evidence>
<keyword evidence="9" id="KW-1185">Reference proteome</keyword>
<evidence type="ECO:0000256" key="7">
    <source>
        <dbReference type="ARBA" id="ARBA00035398"/>
    </source>
</evidence>
<dbReference type="GO" id="GO:0005762">
    <property type="term" value="C:mitochondrial large ribosomal subunit"/>
    <property type="evidence" value="ECO:0007669"/>
    <property type="project" value="TreeGrafter"/>
</dbReference>